<dbReference type="AlphaFoldDB" id="A0AAN6URB6"/>
<accession>A0AAN6URB6</accession>
<feature type="region of interest" description="Disordered" evidence="1">
    <location>
        <begin position="119"/>
        <end position="141"/>
    </location>
</feature>
<dbReference type="Proteomes" id="UP001304895">
    <property type="component" value="Unassembled WGS sequence"/>
</dbReference>
<name>A0AAN6URB6_9PEZI</name>
<evidence type="ECO:0000313" key="3">
    <source>
        <dbReference type="Proteomes" id="UP001304895"/>
    </source>
</evidence>
<reference evidence="2" key="2">
    <citation type="submission" date="2023-05" db="EMBL/GenBank/DDBJ databases">
        <authorList>
            <consortium name="Lawrence Berkeley National Laboratory"/>
            <person name="Steindorff A."/>
            <person name="Hensen N."/>
            <person name="Bonometti L."/>
            <person name="Westerberg I."/>
            <person name="Brannstrom I.O."/>
            <person name="Guillou S."/>
            <person name="Cros-Aarteil S."/>
            <person name="Calhoun S."/>
            <person name="Haridas S."/>
            <person name="Kuo A."/>
            <person name="Mondo S."/>
            <person name="Pangilinan J."/>
            <person name="Riley R."/>
            <person name="Labutti K."/>
            <person name="Andreopoulos B."/>
            <person name="Lipzen A."/>
            <person name="Chen C."/>
            <person name="Yanf M."/>
            <person name="Daum C."/>
            <person name="Ng V."/>
            <person name="Clum A."/>
            <person name="Ohm R."/>
            <person name="Martin F."/>
            <person name="Silar P."/>
            <person name="Natvig D."/>
            <person name="Lalanne C."/>
            <person name="Gautier V."/>
            <person name="Ament-Velasquez S.L."/>
            <person name="Kruys A."/>
            <person name="Hutchinson M.I."/>
            <person name="Powell A.J."/>
            <person name="Barry K."/>
            <person name="Miller A.N."/>
            <person name="Grigoriev I.V."/>
            <person name="Debuchy R."/>
            <person name="Gladieux P."/>
            <person name="Thoren M.H."/>
            <person name="Johannesson H."/>
        </authorList>
    </citation>
    <scope>NUCLEOTIDE SEQUENCE</scope>
    <source>
        <strain evidence="2">CBS 123565</strain>
    </source>
</reference>
<proteinExistence type="predicted"/>
<gene>
    <name evidence="2" type="ORF">BT67DRAFT_121532</name>
</gene>
<sequence>MVPFQARQRMSGRTLDPRQCWRTFSVLLHVLSRSGYGEPTGCVPCSVDPRRREERLRQVNRPHGCARRATASGCKCGSAWHLVNEMGFRPLPIDIDMAPPWRERGTRGGARVVAGSKGTLRTPRRAAMHSRGFWNSNSRAL</sequence>
<dbReference type="EMBL" id="MU853402">
    <property type="protein sequence ID" value="KAK4137787.1"/>
    <property type="molecule type" value="Genomic_DNA"/>
</dbReference>
<protein>
    <submittedName>
        <fullName evidence="2">Uncharacterized protein</fullName>
    </submittedName>
</protein>
<evidence type="ECO:0000256" key="1">
    <source>
        <dbReference type="SAM" id="MobiDB-lite"/>
    </source>
</evidence>
<reference evidence="2" key="1">
    <citation type="journal article" date="2023" name="Mol. Phylogenet. Evol.">
        <title>Genome-scale phylogeny and comparative genomics of the fungal order Sordariales.</title>
        <authorList>
            <person name="Hensen N."/>
            <person name="Bonometti L."/>
            <person name="Westerberg I."/>
            <person name="Brannstrom I.O."/>
            <person name="Guillou S."/>
            <person name="Cros-Aarteil S."/>
            <person name="Calhoun S."/>
            <person name="Haridas S."/>
            <person name="Kuo A."/>
            <person name="Mondo S."/>
            <person name="Pangilinan J."/>
            <person name="Riley R."/>
            <person name="LaButti K."/>
            <person name="Andreopoulos B."/>
            <person name="Lipzen A."/>
            <person name="Chen C."/>
            <person name="Yan M."/>
            <person name="Daum C."/>
            <person name="Ng V."/>
            <person name="Clum A."/>
            <person name="Steindorff A."/>
            <person name="Ohm R.A."/>
            <person name="Martin F."/>
            <person name="Silar P."/>
            <person name="Natvig D.O."/>
            <person name="Lalanne C."/>
            <person name="Gautier V."/>
            <person name="Ament-Velasquez S.L."/>
            <person name="Kruys A."/>
            <person name="Hutchinson M.I."/>
            <person name="Powell A.J."/>
            <person name="Barry K."/>
            <person name="Miller A.N."/>
            <person name="Grigoriev I.V."/>
            <person name="Debuchy R."/>
            <person name="Gladieux P."/>
            <person name="Hiltunen Thoren M."/>
            <person name="Johannesson H."/>
        </authorList>
    </citation>
    <scope>NUCLEOTIDE SEQUENCE</scope>
    <source>
        <strain evidence="2">CBS 123565</strain>
    </source>
</reference>
<comment type="caution">
    <text evidence="2">The sequence shown here is derived from an EMBL/GenBank/DDBJ whole genome shotgun (WGS) entry which is preliminary data.</text>
</comment>
<organism evidence="2 3">
    <name type="scientific">Trichocladium antarcticum</name>
    <dbReference type="NCBI Taxonomy" id="1450529"/>
    <lineage>
        <taxon>Eukaryota</taxon>
        <taxon>Fungi</taxon>
        <taxon>Dikarya</taxon>
        <taxon>Ascomycota</taxon>
        <taxon>Pezizomycotina</taxon>
        <taxon>Sordariomycetes</taxon>
        <taxon>Sordariomycetidae</taxon>
        <taxon>Sordariales</taxon>
        <taxon>Chaetomiaceae</taxon>
        <taxon>Trichocladium</taxon>
    </lineage>
</organism>
<keyword evidence="3" id="KW-1185">Reference proteome</keyword>
<evidence type="ECO:0000313" key="2">
    <source>
        <dbReference type="EMBL" id="KAK4137787.1"/>
    </source>
</evidence>